<name>A0ABW7ASF9_9ACTN</name>
<dbReference type="PANTHER" id="PTHR21047:SF2">
    <property type="entry name" value="THYMIDINE DIPHOSPHO-4-KETO-RHAMNOSE 3,5-EPIMERASE"/>
    <property type="match status" value="1"/>
</dbReference>
<keyword evidence="3" id="KW-1185">Reference proteome</keyword>
<dbReference type="Gene3D" id="2.60.120.10">
    <property type="entry name" value="Jelly Rolls"/>
    <property type="match status" value="1"/>
</dbReference>
<accession>A0ABW7ASF9</accession>
<dbReference type="Pfam" id="PF00908">
    <property type="entry name" value="dTDP_sugar_isom"/>
    <property type="match status" value="1"/>
</dbReference>
<reference evidence="2 3" key="1">
    <citation type="submission" date="2024-10" db="EMBL/GenBank/DDBJ databases">
        <authorList>
            <person name="Topkara A.R."/>
            <person name="Saygin H."/>
        </authorList>
    </citation>
    <scope>NUCLEOTIDE SEQUENCE [LARGE SCALE GENOMIC DNA]</scope>
    <source>
        <strain evidence="2 3">M3C6</strain>
    </source>
</reference>
<evidence type="ECO:0000313" key="2">
    <source>
        <dbReference type="EMBL" id="MFG1709994.1"/>
    </source>
</evidence>
<comment type="caution">
    <text evidence="2">The sequence shown here is derived from an EMBL/GenBank/DDBJ whole genome shotgun (WGS) entry which is preliminary data.</text>
</comment>
<proteinExistence type="inferred from homology"/>
<dbReference type="InterPro" id="IPR011051">
    <property type="entry name" value="RmlC_Cupin_sf"/>
</dbReference>
<dbReference type="Proteomes" id="UP001603978">
    <property type="component" value="Unassembled WGS sequence"/>
</dbReference>
<protein>
    <submittedName>
        <fullName evidence="2">dTDP-4-dehydrorhamnose 3,5-epimerase family protein</fullName>
    </submittedName>
</protein>
<comment type="similarity">
    <text evidence="1">Belongs to the dTDP-4-dehydrorhamnose 3,5-epimerase family.</text>
</comment>
<evidence type="ECO:0000256" key="1">
    <source>
        <dbReference type="ARBA" id="ARBA00010154"/>
    </source>
</evidence>
<organism evidence="2 3">
    <name type="scientific">Nonomuraea marmarensis</name>
    <dbReference type="NCBI Taxonomy" id="3351344"/>
    <lineage>
        <taxon>Bacteria</taxon>
        <taxon>Bacillati</taxon>
        <taxon>Actinomycetota</taxon>
        <taxon>Actinomycetes</taxon>
        <taxon>Streptosporangiales</taxon>
        <taxon>Streptosporangiaceae</taxon>
        <taxon>Nonomuraea</taxon>
    </lineage>
</organism>
<dbReference type="RefSeq" id="WP_393175338.1">
    <property type="nucleotide sequence ID" value="NZ_JBICRM010000042.1"/>
</dbReference>
<dbReference type="InterPro" id="IPR014710">
    <property type="entry name" value="RmlC-like_jellyroll"/>
</dbReference>
<sequence length="189" mass="20538">MEHRELAVAGAYAFFPEVFSDGRGDFASPYQESVFAAAVGRRLFPVAQASRSVSRRGVVRGVHYTLVPPGTAKYVYCAGGRALDIVVDLRVGSPTFGRWESLELTAANGVSVYLPPGVGHAFAALEDDTVVCYLLSEEYRKEHELALSVFDKELGLRLPPGPPVLSERDRQAPTLAEAAAQGLLPRYDR</sequence>
<gene>
    <name evidence="2" type="ORF">ACFLIM_43195</name>
</gene>
<dbReference type="PANTHER" id="PTHR21047">
    <property type="entry name" value="DTDP-6-DEOXY-D-GLUCOSE-3,5 EPIMERASE"/>
    <property type="match status" value="1"/>
</dbReference>
<dbReference type="CDD" id="cd00438">
    <property type="entry name" value="cupin_RmlC"/>
    <property type="match status" value="1"/>
</dbReference>
<dbReference type="InterPro" id="IPR000888">
    <property type="entry name" value="RmlC-like"/>
</dbReference>
<evidence type="ECO:0000313" key="3">
    <source>
        <dbReference type="Proteomes" id="UP001603978"/>
    </source>
</evidence>
<dbReference type="EMBL" id="JBICRM010000042">
    <property type="protein sequence ID" value="MFG1709994.1"/>
    <property type="molecule type" value="Genomic_DNA"/>
</dbReference>
<dbReference type="SUPFAM" id="SSF51182">
    <property type="entry name" value="RmlC-like cupins"/>
    <property type="match status" value="1"/>
</dbReference>